<dbReference type="Proteomes" id="UP000005631">
    <property type="component" value="Chromosome"/>
</dbReference>
<dbReference type="STRING" id="926562.Oweho_0945"/>
<dbReference type="EMBL" id="CP003156">
    <property type="protein sequence ID" value="AEV31955.1"/>
    <property type="molecule type" value="Genomic_DNA"/>
</dbReference>
<comment type="function">
    <text evidence="7">Catalyzes the removal of dipeptides from the N-terminus of oligopeptides.</text>
</comment>
<comment type="similarity">
    <text evidence="1 7">Belongs to the peptidase S46 family.</text>
</comment>
<dbReference type="RefSeq" id="WP_014201316.1">
    <property type="nucleotide sequence ID" value="NC_016599.1"/>
</dbReference>
<evidence type="ECO:0000256" key="4">
    <source>
        <dbReference type="ARBA" id="ARBA00022729"/>
    </source>
</evidence>
<dbReference type="HOGENOM" id="CLU_013776_0_0_10"/>
<evidence type="ECO:0000256" key="7">
    <source>
        <dbReference type="RuleBase" id="RU366067"/>
    </source>
</evidence>
<evidence type="ECO:0000256" key="5">
    <source>
        <dbReference type="ARBA" id="ARBA00022801"/>
    </source>
</evidence>
<gene>
    <name evidence="8" type="ordered locus">Oweho_0945</name>
</gene>
<feature type="chain" id="PRO_5023120631" description="Dipeptidyl-peptidase" evidence="7">
    <location>
        <begin position="21"/>
        <end position="743"/>
    </location>
</feature>
<dbReference type="EC" id="3.4.14.-" evidence="7"/>
<dbReference type="GO" id="GO:0043171">
    <property type="term" value="P:peptide catabolic process"/>
    <property type="evidence" value="ECO:0007669"/>
    <property type="project" value="UniProtKB-UniRule"/>
</dbReference>
<organism evidence="8 9">
    <name type="scientific">Owenweeksia hongkongensis (strain DSM 17368 / CIP 108786 / JCM 12287 / NRRL B-23963 / UST20020801)</name>
    <dbReference type="NCBI Taxonomy" id="926562"/>
    <lineage>
        <taxon>Bacteria</taxon>
        <taxon>Pseudomonadati</taxon>
        <taxon>Bacteroidota</taxon>
        <taxon>Flavobacteriia</taxon>
        <taxon>Flavobacteriales</taxon>
        <taxon>Owenweeksiaceae</taxon>
        <taxon>Owenweeksia</taxon>
    </lineage>
</organism>
<sequence>MRKITSLLFALLFVAVSTQAKEGMWLPYLIGQLNADEMTAMGLQISAEDIYSVNNSSIKDAIVHFGGGCTAELISSKGLLLTNHHCGYGKIQSHSSLEKNYLKDGFWAMSSEEELKNPGLTASIVKYMKDVTNQMLEGTTVDMDAAERKAIMDENASKIIAQNEDAYEKEIKAFFYGNQYILIAKEEFRDVRLVGAPPSSIGKYGADTDNWVWPRHTGDFSIFRIYAGADNKPADVSDDNVPYTPVQHLKINLSGAKKNDFTMVYGFPGTTNEYLPSNEIKYIIEDYDPARIAVRDELLAILDKKMRESEATRIQYASKYARISNAWKKWKGEVKGLKETKAVAKKEAMEASFEEAVNANAEWRQNYGTLLTDLKKLYEERKPIVLERYMFLETMYYGSELMKHLYGYRNLTALYDEENEEDLAKAAAKKAESLDGFYKDYDSELDEKAMQTLLPVYLASVKTEPVPEFIAKLKKMSAEDLNDFVEDMFEDLMVLQEREDWKEMLNENPEKAIKKLKKTDAMQLATASWTHFIETVNPKTNDWEDKIDALQGKYVGALREVFPMKRMYPDANSTLRISYGKVHGYEPADGVEYESHTYLSGVIAKYVPGDYEFDLPARLIDLYKSKDYGKYAEGDKMPVCFIASNHTTGGNSGSPALNGKGELIGLNFDRTWEGTMSDYNYDIDRCRNIMVDIRYVLFIVDKFAGAGYLVDEMDIVTSVLETGVIDEESKVKGKEMPETAPAN</sequence>
<accession>G8R3D4</accession>
<keyword evidence="9" id="KW-1185">Reference proteome</keyword>
<keyword evidence="2 7" id="KW-0031">Aminopeptidase</keyword>
<dbReference type="InterPro" id="IPR019500">
    <property type="entry name" value="Pep_S46"/>
</dbReference>
<evidence type="ECO:0000256" key="3">
    <source>
        <dbReference type="ARBA" id="ARBA00022670"/>
    </source>
</evidence>
<feature type="signal peptide" evidence="7">
    <location>
        <begin position="1"/>
        <end position="20"/>
    </location>
</feature>
<dbReference type="GO" id="GO:0070009">
    <property type="term" value="F:serine-type aminopeptidase activity"/>
    <property type="evidence" value="ECO:0007669"/>
    <property type="project" value="UniProtKB-UniRule"/>
</dbReference>
<evidence type="ECO:0000256" key="6">
    <source>
        <dbReference type="ARBA" id="ARBA00022825"/>
    </source>
</evidence>
<name>G8R3D4_OWEHD</name>
<dbReference type="GO" id="GO:0008239">
    <property type="term" value="F:dipeptidyl-peptidase activity"/>
    <property type="evidence" value="ECO:0007669"/>
    <property type="project" value="UniProtKB-UniRule"/>
</dbReference>
<keyword evidence="3 7" id="KW-0645">Protease</keyword>
<dbReference type="PATRIC" id="fig|926562.3.peg.958"/>
<dbReference type="PANTHER" id="PTHR38469">
    <property type="entry name" value="PERIPLASMIC PEPTIDASE SUBFAMILY S1B"/>
    <property type="match status" value="1"/>
</dbReference>
<dbReference type="AlphaFoldDB" id="G8R3D4"/>
<dbReference type="Gene3D" id="2.40.10.10">
    <property type="entry name" value="Trypsin-like serine proteases"/>
    <property type="match status" value="1"/>
</dbReference>
<keyword evidence="6 7" id="KW-0720">Serine protease</keyword>
<protein>
    <recommendedName>
        <fullName evidence="7">Dipeptidyl-peptidase</fullName>
        <ecNumber evidence="7">3.4.14.-</ecNumber>
    </recommendedName>
</protein>
<evidence type="ECO:0000313" key="8">
    <source>
        <dbReference type="EMBL" id="AEV31955.1"/>
    </source>
</evidence>
<keyword evidence="4 7" id="KW-0732">Signal</keyword>
<dbReference type="KEGG" id="oho:Oweho_0945"/>
<reference evidence="8 9" key="1">
    <citation type="journal article" date="2012" name="Stand. Genomic Sci.">
        <title>Genome sequence of the orange-pigmented seawater bacterium Owenweeksia hongkongensis type strain (UST20020801(T)).</title>
        <authorList>
            <person name="Riedel T."/>
            <person name="Held B."/>
            <person name="Nolan M."/>
            <person name="Lucas S."/>
            <person name="Lapidus A."/>
            <person name="Tice H."/>
            <person name="Del Rio T.G."/>
            <person name="Cheng J.F."/>
            <person name="Han C."/>
            <person name="Tapia R."/>
            <person name="Goodwin L.A."/>
            <person name="Pitluck S."/>
            <person name="Liolios K."/>
            <person name="Mavromatis K."/>
            <person name="Pagani I."/>
            <person name="Ivanova N."/>
            <person name="Mikhailova N."/>
            <person name="Pati A."/>
            <person name="Chen A."/>
            <person name="Palaniappan K."/>
            <person name="Rohde M."/>
            <person name="Tindall B.J."/>
            <person name="Detter J.C."/>
            <person name="Goker M."/>
            <person name="Woyke T."/>
            <person name="Bristow J."/>
            <person name="Eisen J.A."/>
            <person name="Markowitz V."/>
            <person name="Hugenholtz P."/>
            <person name="Klenk H.P."/>
            <person name="Kyrpides N.C."/>
        </authorList>
    </citation>
    <scope>NUCLEOTIDE SEQUENCE</scope>
    <source>
        <strain evidence="9">DSM 17368 / JCM 12287 / NRRL B-23963</strain>
    </source>
</reference>
<dbReference type="eggNOG" id="COG3591">
    <property type="taxonomic scope" value="Bacteria"/>
</dbReference>
<dbReference type="Pfam" id="PF10459">
    <property type="entry name" value="Peptidase_S46"/>
    <property type="match status" value="1"/>
</dbReference>
<dbReference type="InterPro" id="IPR009003">
    <property type="entry name" value="Peptidase_S1_PA"/>
</dbReference>
<evidence type="ECO:0000313" key="9">
    <source>
        <dbReference type="Proteomes" id="UP000005631"/>
    </source>
</evidence>
<keyword evidence="5 7" id="KW-0378">Hydrolase</keyword>
<dbReference type="MEROPS" id="S46.002"/>
<proteinExistence type="inferred from homology"/>
<dbReference type="InterPro" id="IPR043504">
    <property type="entry name" value="Peptidase_S1_PA_chymotrypsin"/>
</dbReference>
<dbReference type="SUPFAM" id="SSF50494">
    <property type="entry name" value="Trypsin-like serine proteases"/>
    <property type="match status" value="1"/>
</dbReference>
<evidence type="ECO:0000256" key="2">
    <source>
        <dbReference type="ARBA" id="ARBA00022438"/>
    </source>
</evidence>
<evidence type="ECO:0000256" key="1">
    <source>
        <dbReference type="ARBA" id="ARBA00010491"/>
    </source>
</evidence>
<dbReference type="OrthoDB" id="9805367at2"/>
<dbReference type="PANTHER" id="PTHR38469:SF1">
    <property type="entry name" value="PERIPLASMIC PEPTIDASE SUBFAMILY S1B"/>
    <property type="match status" value="1"/>
</dbReference>
<dbReference type="GO" id="GO:0006508">
    <property type="term" value="P:proteolysis"/>
    <property type="evidence" value="ECO:0007669"/>
    <property type="project" value="UniProtKB-KW"/>
</dbReference>